<dbReference type="EMBL" id="BKCF01000005">
    <property type="protein sequence ID" value="GEQ86910.1"/>
    <property type="molecule type" value="Genomic_DNA"/>
</dbReference>
<gene>
    <name evidence="1" type="ORF">ULMS_24180</name>
</gene>
<proteinExistence type="predicted"/>
<dbReference type="InterPro" id="IPR046219">
    <property type="entry name" value="DUF6252"/>
</dbReference>
<organism evidence="1 2">
    <name type="scientific">Patiriisocius marinistellae</name>
    <dbReference type="NCBI Taxonomy" id="2494560"/>
    <lineage>
        <taxon>Bacteria</taxon>
        <taxon>Pseudomonadati</taxon>
        <taxon>Bacteroidota</taxon>
        <taxon>Flavobacteriia</taxon>
        <taxon>Flavobacteriales</taxon>
        <taxon>Flavobacteriaceae</taxon>
        <taxon>Patiriisocius</taxon>
    </lineage>
</organism>
<sequence>MVSSLVACKSDDDAGGDGAAADGTLTATVSGAGFTSNAAATTAVIQSAGGTQSLLITANDLGGKNITLTVSGGYEGVGTYNIGGDNMVFVTGSYIEVNPSNPQDAQTWSAPYADSGIAGELNITEVSDTAVKGTFFFDGKNNNDDSIKNITSGSFSINL</sequence>
<comment type="caution">
    <text evidence="1">The sequence shown here is derived from an EMBL/GenBank/DDBJ whole genome shotgun (WGS) entry which is preliminary data.</text>
</comment>
<protein>
    <submittedName>
        <fullName evidence="1">Uncharacterized protein</fullName>
    </submittedName>
</protein>
<evidence type="ECO:0000313" key="2">
    <source>
        <dbReference type="Proteomes" id="UP000326994"/>
    </source>
</evidence>
<dbReference type="Pfam" id="PF19765">
    <property type="entry name" value="DUF6252"/>
    <property type="match status" value="1"/>
</dbReference>
<reference evidence="1 2" key="1">
    <citation type="submission" date="2019-08" db="EMBL/GenBank/DDBJ databases">
        <title>Ulvibacter marinistellae sp. nov., isolated from a starfish, Patiria pectinifera.</title>
        <authorList>
            <person name="Kawano K."/>
            <person name="Ushijima N."/>
            <person name="Kihara M."/>
            <person name="Itoh H."/>
        </authorList>
    </citation>
    <scope>NUCLEOTIDE SEQUENCE [LARGE SCALE GENOMIC DNA]</scope>
    <source>
        <strain evidence="1 2">KK4</strain>
    </source>
</reference>
<dbReference type="Proteomes" id="UP000326994">
    <property type="component" value="Unassembled WGS sequence"/>
</dbReference>
<name>A0A5J4FXD4_9FLAO</name>
<keyword evidence="2" id="KW-1185">Reference proteome</keyword>
<evidence type="ECO:0000313" key="1">
    <source>
        <dbReference type="EMBL" id="GEQ86910.1"/>
    </source>
</evidence>
<accession>A0A5J4FXD4</accession>
<dbReference type="AlphaFoldDB" id="A0A5J4FXD4"/>